<keyword evidence="4" id="KW-1185">Reference proteome</keyword>
<dbReference type="Gene3D" id="3.30.70.1290">
    <property type="entry name" value="Transposase IS200-like"/>
    <property type="match status" value="1"/>
</dbReference>
<accession>A0A521DWI1</accession>
<dbReference type="PANTHER" id="PTHR36966">
    <property type="entry name" value="REP-ASSOCIATED TYROSINE TRANSPOSASE"/>
    <property type="match status" value="1"/>
</dbReference>
<dbReference type="OrthoDB" id="9788881at2"/>
<feature type="domain" description="Transposase IS200-like" evidence="2">
    <location>
        <begin position="10"/>
        <end position="143"/>
    </location>
</feature>
<evidence type="ECO:0000313" key="4">
    <source>
        <dbReference type="Proteomes" id="UP000317557"/>
    </source>
</evidence>
<keyword evidence="1" id="KW-0812">Transmembrane</keyword>
<dbReference type="SMART" id="SM01321">
    <property type="entry name" value="Y1_Tnp"/>
    <property type="match status" value="1"/>
</dbReference>
<dbReference type="GO" id="GO:0004803">
    <property type="term" value="F:transposase activity"/>
    <property type="evidence" value="ECO:0007669"/>
    <property type="project" value="InterPro"/>
</dbReference>
<dbReference type="SUPFAM" id="SSF143422">
    <property type="entry name" value="Transposase IS200-like"/>
    <property type="match status" value="1"/>
</dbReference>
<keyword evidence="1" id="KW-1133">Transmembrane helix</keyword>
<proteinExistence type="predicted"/>
<dbReference type="NCBIfam" id="NF047646">
    <property type="entry name" value="REP_Tyr_transpos"/>
    <property type="match status" value="1"/>
</dbReference>
<dbReference type="AlphaFoldDB" id="A0A521DWI1"/>
<reference evidence="3 4" key="1">
    <citation type="submission" date="2017-05" db="EMBL/GenBank/DDBJ databases">
        <authorList>
            <person name="Varghese N."/>
            <person name="Submissions S."/>
        </authorList>
    </citation>
    <scope>NUCLEOTIDE SEQUENCE [LARGE SCALE GENOMIC DNA]</scope>
    <source>
        <strain evidence="3 4">DSM 21985</strain>
    </source>
</reference>
<dbReference type="EMBL" id="FXTP01000009">
    <property type="protein sequence ID" value="SMO76094.1"/>
    <property type="molecule type" value="Genomic_DNA"/>
</dbReference>
<feature type="transmembrane region" description="Helical" evidence="1">
    <location>
        <begin position="12"/>
        <end position="33"/>
    </location>
</feature>
<dbReference type="GO" id="GO:0043565">
    <property type="term" value="F:sequence-specific DNA binding"/>
    <property type="evidence" value="ECO:0007669"/>
    <property type="project" value="TreeGrafter"/>
</dbReference>
<organism evidence="3 4">
    <name type="scientific">Gracilimonas mengyeensis</name>
    <dbReference type="NCBI Taxonomy" id="1302730"/>
    <lineage>
        <taxon>Bacteria</taxon>
        <taxon>Pseudomonadati</taxon>
        <taxon>Balneolota</taxon>
        <taxon>Balneolia</taxon>
        <taxon>Balneolales</taxon>
        <taxon>Balneolaceae</taxon>
        <taxon>Gracilimonas</taxon>
    </lineage>
</organism>
<evidence type="ECO:0000313" key="3">
    <source>
        <dbReference type="EMBL" id="SMO76094.1"/>
    </source>
</evidence>
<protein>
    <recommendedName>
        <fullName evidence="2">Transposase IS200-like domain-containing protein</fullName>
    </recommendedName>
</protein>
<evidence type="ECO:0000256" key="1">
    <source>
        <dbReference type="SAM" id="Phobius"/>
    </source>
</evidence>
<keyword evidence="1" id="KW-0472">Membrane</keyword>
<dbReference type="RefSeq" id="WP_142454802.1">
    <property type="nucleotide sequence ID" value="NZ_FXTP01000009.1"/>
</dbReference>
<dbReference type="PANTHER" id="PTHR36966:SF1">
    <property type="entry name" value="REP-ASSOCIATED TYROSINE TRANSPOSASE"/>
    <property type="match status" value="1"/>
</dbReference>
<dbReference type="InterPro" id="IPR052715">
    <property type="entry name" value="RAYT_transposase"/>
</dbReference>
<sequence length="178" mass="20692">MGRSRYKFHQNYYPYFITSSIIGGLPLFMNPFISKIVLDALCYLQTENRVSLYGYVIMPNHLHIIAEDEELSGKLRAFKSFTGRTIVDYLLEKNSKSILRQLRSKKLKNHRDSDYQVWQEGLHPKQIFSSKMMTQKMQYIHLNPVNVGFVENPTHWRLSSAINYQGGMGVIPITLFPG</sequence>
<dbReference type="InterPro" id="IPR036515">
    <property type="entry name" value="Transposase_17_sf"/>
</dbReference>
<name>A0A521DWI1_9BACT</name>
<dbReference type="InterPro" id="IPR002686">
    <property type="entry name" value="Transposase_17"/>
</dbReference>
<gene>
    <name evidence="3" type="ORF">SAMN06265219_109175</name>
</gene>
<evidence type="ECO:0000259" key="2">
    <source>
        <dbReference type="SMART" id="SM01321"/>
    </source>
</evidence>
<dbReference type="GO" id="GO:0006313">
    <property type="term" value="P:DNA transposition"/>
    <property type="evidence" value="ECO:0007669"/>
    <property type="project" value="InterPro"/>
</dbReference>
<dbReference type="Proteomes" id="UP000317557">
    <property type="component" value="Unassembled WGS sequence"/>
</dbReference>